<name>A0A4U9UQD9_9SPHI</name>
<gene>
    <name evidence="1" type="ORF">NCTC11429_01580</name>
</gene>
<dbReference type="EMBL" id="LR590484">
    <property type="protein sequence ID" value="VTR35866.1"/>
    <property type="molecule type" value="Genomic_DNA"/>
</dbReference>
<reference evidence="1 2" key="1">
    <citation type="submission" date="2019-05" db="EMBL/GenBank/DDBJ databases">
        <authorList>
            <consortium name="Pathogen Informatics"/>
        </authorList>
    </citation>
    <scope>NUCLEOTIDE SEQUENCE [LARGE SCALE GENOMIC DNA]</scope>
    <source>
        <strain evidence="1 2">NCTC11429</strain>
    </source>
</reference>
<accession>A0A4U9UQD9</accession>
<protein>
    <submittedName>
        <fullName evidence="1">Uncharacterized protein</fullName>
    </submittedName>
</protein>
<evidence type="ECO:0000313" key="1">
    <source>
        <dbReference type="EMBL" id="VTR35866.1"/>
    </source>
</evidence>
<evidence type="ECO:0000313" key="2">
    <source>
        <dbReference type="Proteomes" id="UP000308196"/>
    </source>
</evidence>
<dbReference type="KEGG" id="stha:NCTC11429_01580"/>
<dbReference type="AlphaFoldDB" id="A0A4U9UQD9"/>
<organism evidence="1 2">
    <name type="scientific">Sphingobacterium thalpophilum</name>
    <dbReference type="NCBI Taxonomy" id="259"/>
    <lineage>
        <taxon>Bacteria</taxon>
        <taxon>Pseudomonadati</taxon>
        <taxon>Bacteroidota</taxon>
        <taxon>Sphingobacteriia</taxon>
        <taxon>Sphingobacteriales</taxon>
        <taxon>Sphingobacteriaceae</taxon>
        <taxon>Sphingobacterium</taxon>
    </lineage>
</organism>
<dbReference type="Proteomes" id="UP000308196">
    <property type="component" value="Chromosome"/>
</dbReference>
<proteinExistence type="predicted"/>
<sequence>MTIRYLNRGANRFSDIQISEGLFDVDKTKQRFLNVIHNLLFQ</sequence>